<dbReference type="AlphaFoldDB" id="A0A1M5FZF5"/>
<dbReference type="GO" id="GO:0046872">
    <property type="term" value="F:metal ion binding"/>
    <property type="evidence" value="ECO:0007669"/>
    <property type="project" value="UniProtKB-KW"/>
</dbReference>
<dbReference type="Proteomes" id="UP000184041">
    <property type="component" value="Unassembled WGS sequence"/>
</dbReference>
<dbReference type="PIRSF" id="PIRSF001227">
    <property type="entry name" value="Pen_acylase"/>
    <property type="match status" value="1"/>
</dbReference>
<feature type="binding site" evidence="5">
    <location>
        <position position="324"/>
    </location>
    <ligand>
        <name>Ca(2+)</name>
        <dbReference type="ChEBI" id="CHEBI:29108"/>
    </ligand>
</feature>
<feature type="binding site" evidence="5">
    <location>
        <position position="188"/>
    </location>
    <ligand>
        <name>Ca(2+)</name>
        <dbReference type="ChEBI" id="CHEBI:29108"/>
    </ligand>
</feature>
<keyword evidence="2" id="KW-0378">Hydrolase</keyword>
<comment type="cofactor">
    <cofactor evidence="5">
        <name>Ca(2+)</name>
        <dbReference type="ChEBI" id="CHEBI:29108"/>
    </cofactor>
    <text evidence="5">Binds 1 Ca(2+) ion per dimer.</text>
</comment>
<evidence type="ECO:0000256" key="2">
    <source>
        <dbReference type="ARBA" id="ARBA00022801"/>
    </source>
</evidence>
<comment type="similarity">
    <text evidence="1">Belongs to the peptidase S45 family.</text>
</comment>
<evidence type="ECO:0000256" key="1">
    <source>
        <dbReference type="ARBA" id="ARBA00006586"/>
    </source>
</evidence>
<dbReference type="STRING" id="1194090.SAMN05443144_11629"/>
<keyword evidence="5" id="KW-0106">Calcium</keyword>
<evidence type="ECO:0000313" key="7">
    <source>
        <dbReference type="Proteomes" id="UP000184041"/>
    </source>
</evidence>
<proteinExistence type="inferred from homology"/>
<dbReference type="InterPro" id="IPR043147">
    <property type="entry name" value="Penicillin_amidase_A-knob"/>
</dbReference>
<organism evidence="6 7">
    <name type="scientific">Fodinibius roseus</name>
    <dbReference type="NCBI Taxonomy" id="1194090"/>
    <lineage>
        <taxon>Bacteria</taxon>
        <taxon>Pseudomonadati</taxon>
        <taxon>Balneolota</taxon>
        <taxon>Balneolia</taxon>
        <taxon>Balneolales</taxon>
        <taxon>Balneolaceae</taxon>
        <taxon>Fodinibius</taxon>
    </lineage>
</organism>
<dbReference type="GO" id="GO:0017000">
    <property type="term" value="P:antibiotic biosynthetic process"/>
    <property type="evidence" value="ECO:0007669"/>
    <property type="project" value="InterPro"/>
</dbReference>
<feature type="binding site" evidence="5">
    <location>
        <position position="327"/>
    </location>
    <ligand>
        <name>Ca(2+)</name>
        <dbReference type="ChEBI" id="CHEBI:29108"/>
    </ligand>
</feature>
<dbReference type="InterPro" id="IPR014395">
    <property type="entry name" value="Pen/GL7ACA/AHL_acylase"/>
</dbReference>
<accession>A0A1M5FZF5</accession>
<dbReference type="RefSeq" id="WP_073065869.1">
    <property type="nucleotide sequence ID" value="NZ_FQUS01000016.1"/>
</dbReference>
<dbReference type="GO" id="GO:0016811">
    <property type="term" value="F:hydrolase activity, acting on carbon-nitrogen (but not peptide) bonds, in linear amides"/>
    <property type="evidence" value="ECO:0007669"/>
    <property type="project" value="InterPro"/>
</dbReference>
<dbReference type="Gene3D" id="3.60.20.10">
    <property type="entry name" value="Glutamine Phosphoribosylpyrophosphate, subunit 1, domain 1"/>
    <property type="match status" value="1"/>
</dbReference>
<dbReference type="Gene3D" id="1.10.1400.10">
    <property type="match status" value="1"/>
</dbReference>
<keyword evidence="5" id="KW-0479">Metal-binding</keyword>
<dbReference type="SUPFAM" id="SSF56235">
    <property type="entry name" value="N-terminal nucleophile aminohydrolases (Ntn hydrolases)"/>
    <property type="match status" value="1"/>
</dbReference>
<dbReference type="EMBL" id="FQUS01000016">
    <property type="protein sequence ID" value="SHF96784.1"/>
    <property type="molecule type" value="Genomic_DNA"/>
</dbReference>
<dbReference type="InterPro" id="IPR002692">
    <property type="entry name" value="S45"/>
</dbReference>
<keyword evidence="7" id="KW-1185">Reference proteome</keyword>
<dbReference type="InterPro" id="IPR029055">
    <property type="entry name" value="Ntn_hydrolases_N"/>
</dbReference>
<evidence type="ECO:0000313" key="6">
    <source>
        <dbReference type="EMBL" id="SHF96784.1"/>
    </source>
</evidence>
<protein>
    <submittedName>
        <fullName evidence="6">Penicillin amidase</fullName>
    </submittedName>
</protein>
<keyword evidence="3" id="KW-0865">Zymogen</keyword>
<sequence>MKKVLGMLLGLFLFITGIVAIGMYWTFYQPLPDYNATLVQPELRKPVTIHWDSYGVPHIYAQNKVDLYYSLGYAHAQDRLWQMTVSQMAAEGRFAEFLGKDMLSLDIMLRTIGFRRIAEKIEATLSDTTMRYLEAYSAGVNTYSRQHPNSLPIQFSLADMKPIPWTPTHSIALARLMAWDLNLAWKSELIYAYLSEQLPREKYLQIRPNNRFLPDPVPSDTADTLTAALLPMLQTDEQLRKITGSRGSHQGSNAWAVSGEKSSTGAPLLAGDPHLGLSVPGKWYEVHLNVEGQNLSGASIPGAPMLVLGQNDHLAWSMTNIMLDDTDFFAEAVNPQNERQFVLDTLAGEPLYENFSLQREVISIKNRDDTVFTRRLTNHGPVISDIHPDQELTEERVITMKWTGHEVSREIEALLAMNWAQSFDEFQEGARNFKVPGQNVIYADREGTIAQLSLANVPVRSGNPITLREGWDPSRDWQEYVAYEELPSVINPDRNWIANANNPPAGDDYPYYLSVYWEPDARYERIRQYLTEFDQLSLENFRQMQYDSHSLYARDITRSILPVLKQHKEQFETVISYLENWDYSYDASETAASIIDVFLIHLAENTLKDDFSESVYQKFIRFSALPERTMLRLLRDNGSLFDDVSTTKRETRAQVITQSMEETISFLRERFGAEPFEWRWEQLHTLTLRPPLFGEAAQSPTAPTSLKLIVRNLLNLGPYPVKGHGMSINNGEYSWNDPYEMILGPSLRRIIDFSQTNYSLSVLPTGQSGNPFSTYYGDQTEDWLNGQYKFLYQDSTLFNETQYNTMRLVPGRKK</sequence>
<evidence type="ECO:0000256" key="3">
    <source>
        <dbReference type="ARBA" id="ARBA00023145"/>
    </source>
</evidence>
<dbReference type="OrthoDB" id="9759796at2"/>
<dbReference type="PANTHER" id="PTHR34218">
    <property type="entry name" value="PEPTIDASE S45 PENICILLIN AMIDASE"/>
    <property type="match status" value="1"/>
</dbReference>
<dbReference type="Pfam" id="PF01804">
    <property type="entry name" value="Penicil_amidase"/>
    <property type="match status" value="1"/>
</dbReference>
<name>A0A1M5FZF5_9BACT</name>
<evidence type="ECO:0000256" key="5">
    <source>
        <dbReference type="PIRSR" id="PIRSR001227-2"/>
    </source>
</evidence>
<dbReference type="PANTHER" id="PTHR34218:SF4">
    <property type="entry name" value="ACYL-HOMOSERINE LACTONE ACYLASE QUIP"/>
    <property type="match status" value="1"/>
</dbReference>
<dbReference type="Gene3D" id="1.10.439.10">
    <property type="entry name" value="Penicillin Amidohydrolase, domain 1"/>
    <property type="match status" value="1"/>
</dbReference>
<dbReference type="InterPro" id="IPR023343">
    <property type="entry name" value="Penicillin_amidase_dom1"/>
</dbReference>
<evidence type="ECO:0000256" key="4">
    <source>
        <dbReference type="PIRSR" id="PIRSR001227-1"/>
    </source>
</evidence>
<dbReference type="Gene3D" id="2.30.120.10">
    <property type="match status" value="1"/>
</dbReference>
<dbReference type="CDD" id="cd03747">
    <property type="entry name" value="Ntn_PGA_like"/>
    <property type="match status" value="1"/>
</dbReference>
<dbReference type="InterPro" id="IPR043146">
    <property type="entry name" value="Penicillin_amidase_N_B-knob"/>
</dbReference>
<gene>
    <name evidence="6" type="ORF">SAMN05443144_11629</name>
</gene>
<reference evidence="6 7" key="1">
    <citation type="submission" date="2016-11" db="EMBL/GenBank/DDBJ databases">
        <authorList>
            <person name="Jaros S."/>
            <person name="Januszkiewicz K."/>
            <person name="Wedrychowicz H."/>
        </authorList>
    </citation>
    <scope>NUCLEOTIDE SEQUENCE [LARGE SCALE GENOMIC DNA]</scope>
    <source>
        <strain evidence="6 7">DSM 21986</strain>
    </source>
</reference>
<feature type="active site" description="Nucleophile" evidence="4">
    <location>
        <position position="252"/>
    </location>
</feature>